<sequence>MLRSTSIKIDSWKPVKLLARQSIKDKIVALSCDLKGDVAAIVSKSSLNIFTNRELLDNVSLKGSKEIHISGNAERILVLTSDTLLCYDYWGLIKWTYSGVDADSQFSVTADGNKIALSESNSLKILSRFGEVTWNSTFEDKILKCTFTPSKSLVVSTLSGLFLVEIDNEIVKLNSNFVASEISCSSEYMIVNSENSMIAFSYTGTELWKKEGMAVSDISFSNDGVKHVFLMDSKNLVCQDRNGDEIWVYRSKEELQGAHVLESGNMIGVYSNNVFHIVDNQGQQAWSYQAREKIVDFSFSNHGGDVIVVSDSKIHWFQNEGFLRASVDG</sequence>
<feature type="non-terminal residue" evidence="1">
    <location>
        <position position="1"/>
    </location>
</feature>
<reference evidence="1" key="1">
    <citation type="submission" date="2018-05" db="EMBL/GenBank/DDBJ databases">
        <authorList>
            <person name="Lanie J.A."/>
            <person name="Ng W.-L."/>
            <person name="Kazmierczak K.M."/>
            <person name="Andrzejewski T.M."/>
            <person name="Davidsen T.M."/>
            <person name="Wayne K.J."/>
            <person name="Tettelin H."/>
            <person name="Glass J.I."/>
            <person name="Rusch D."/>
            <person name="Podicherti R."/>
            <person name="Tsui H.-C.T."/>
            <person name="Winkler M.E."/>
        </authorList>
    </citation>
    <scope>NUCLEOTIDE SEQUENCE</scope>
</reference>
<dbReference type="EMBL" id="UINC01072837">
    <property type="protein sequence ID" value="SVC08762.1"/>
    <property type="molecule type" value="Genomic_DNA"/>
</dbReference>
<dbReference type="AlphaFoldDB" id="A0A382JBL7"/>
<name>A0A382JBL7_9ZZZZ</name>
<dbReference type="Gene3D" id="2.130.10.10">
    <property type="entry name" value="YVTN repeat-like/Quinoprotein amine dehydrogenase"/>
    <property type="match status" value="1"/>
</dbReference>
<dbReference type="SUPFAM" id="SSF50998">
    <property type="entry name" value="Quinoprotein alcohol dehydrogenase-like"/>
    <property type="match status" value="1"/>
</dbReference>
<dbReference type="InterPro" id="IPR015943">
    <property type="entry name" value="WD40/YVTN_repeat-like_dom_sf"/>
</dbReference>
<accession>A0A382JBL7</accession>
<dbReference type="InterPro" id="IPR011047">
    <property type="entry name" value="Quinoprotein_ADH-like_sf"/>
</dbReference>
<feature type="non-terminal residue" evidence="1">
    <location>
        <position position="329"/>
    </location>
</feature>
<evidence type="ECO:0000313" key="1">
    <source>
        <dbReference type="EMBL" id="SVC08762.1"/>
    </source>
</evidence>
<protein>
    <submittedName>
        <fullName evidence="1">Uncharacterized protein</fullName>
    </submittedName>
</protein>
<proteinExistence type="predicted"/>
<organism evidence="1">
    <name type="scientific">marine metagenome</name>
    <dbReference type="NCBI Taxonomy" id="408172"/>
    <lineage>
        <taxon>unclassified sequences</taxon>
        <taxon>metagenomes</taxon>
        <taxon>ecological metagenomes</taxon>
    </lineage>
</organism>
<gene>
    <name evidence="1" type="ORF">METZ01_LOCUS261616</name>
</gene>